<feature type="domain" description="HTH araC/xylS-type" evidence="4">
    <location>
        <begin position="221"/>
        <end position="318"/>
    </location>
</feature>
<dbReference type="PROSITE" id="PS01124">
    <property type="entry name" value="HTH_ARAC_FAMILY_2"/>
    <property type="match status" value="1"/>
</dbReference>
<dbReference type="GO" id="GO:0003700">
    <property type="term" value="F:DNA-binding transcription factor activity"/>
    <property type="evidence" value="ECO:0007669"/>
    <property type="project" value="InterPro"/>
</dbReference>
<dbReference type="RefSeq" id="WP_207859529.1">
    <property type="nucleotide sequence ID" value="NZ_JAFREP010000013.1"/>
</dbReference>
<dbReference type="Gene3D" id="3.40.50.880">
    <property type="match status" value="1"/>
</dbReference>
<evidence type="ECO:0000256" key="2">
    <source>
        <dbReference type="ARBA" id="ARBA00023125"/>
    </source>
</evidence>
<comment type="caution">
    <text evidence="5">The sequence shown here is derived from an EMBL/GenBank/DDBJ whole genome shotgun (WGS) entry which is preliminary data.</text>
</comment>
<dbReference type="CDD" id="cd03137">
    <property type="entry name" value="GATase1_AraC_1"/>
    <property type="match status" value="1"/>
</dbReference>
<dbReference type="EMBL" id="JAFREP010000013">
    <property type="protein sequence ID" value="MBO1319623.1"/>
    <property type="molecule type" value="Genomic_DNA"/>
</dbReference>
<dbReference type="PANTHER" id="PTHR43130">
    <property type="entry name" value="ARAC-FAMILY TRANSCRIPTIONAL REGULATOR"/>
    <property type="match status" value="1"/>
</dbReference>
<dbReference type="Gene3D" id="1.10.10.60">
    <property type="entry name" value="Homeodomain-like"/>
    <property type="match status" value="1"/>
</dbReference>
<dbReference type="PANTHER" id="PTHR43130:SF3">
    <property type="entry name" value="HTH-TYPE TRANSCRIPTIONAL REGULATOR RV1931C"/>
    <property type="match status" value="1"/>
</dbReference>
<dbReference type="SUPFAM" id="SSF52317">
    <property type="entry name" value="Class I glutamine amidotransferase-like"/>
    <property type="match status" value="1"/>
</dbReference>
<keyword evidence="2" id="KW-0238">DNA-binding</keyword>
<dbReference type="Proteomes" id="UP000664417">
    <property type="component" value="Unassembled WGS sequence"/>
</dbReference>
<dbReference type="InterPro" id="IPR052158">
    <property type="entry name" value="INH-QAR"/>
</dbReference>
<name>A0A8J7U2S5_9BACT</name>
<dbReference type="InterPro" id="IPR029062">
    <property type="entry name" value="Class_I_gatase-like"/>
</dbReference>
<evidence type="ECO:0000256" key="3">
    <source>
        <dbReference type="ARBA" id="ARBA00023163"/>
    </source>
</evidence>
<proteinExistence type="predicted"/>
<dbReference type="PROSITE" id="PS00041">
    <property type="entry name" value="HTH_ARAC_FAMILY_1"/>
    <property type="match status" value="1"/>
</dbReference>
<reference evidence="5" key="1">
    <citation type="submission" date="2021-03" db="EMBL/GenBank/DDBJ databases">
        <authorList>
            <person name="Wang G."/>
        </authorList>
    </citation>
    <scope>NUCLEOTIDE SEQUENCE</scope>
    <source>
        <strain evidence="5">KCTC 12899</strain>
    </source>
</reference>
<dbReference type="GO" id="GO:0043565">
    <property type="term" value="F:sequence-specific DNA binding"/>
    <property type="evidence" value="ECO:0007669"/>
    <property type="project" value="InterPro"/>
</dbReference>
<protein>
    <submittedName>
        <fullName evidence="5">DJ-1/PfpI family protein</fullName>
    </submittedName>
</protein>
<keyword evidence="1" id="KW-0805">Transcription regulation</keyword>
<accession>A0A8J7U2S5</accession>
<evidence type="ECO:0000259" key="4">
    <source>
        <dbReference type="PROSITE" id="PS01124"/>
    </source>
</evidence>
<dbReference type="InterPro" id="IPR018062">
    <property type="entry name" value="HTH_AraC-typ_CS"/>
</dbReference>
<dbReference type="SUPFAM" id="SSF46689">
    <property type="entry name" value="Homeodomain-like"/>
    <property type="match status" value="2"/>
</dbReference>
<dbReference type="InterPro" id="IPR002818">
    <property type="entry name" value="DJ-1/PfpI"/>
</dbReference>
<gene>
    <name evidence="5" type="ORF">J3U88_14195</name>
</gene>
<evidence type="ECO:0000313" key="6">
    <source>
        <dbReference type="Proteomes" id="UP000664417"/>
    </source>
</evidence>
<organism evidence="5 6">
    <name type="scientific">Acanthopleuribacter pedis</name>
    <dbReference type="NCBI Taxonomy" id="442870"/>
    <lineage>
        <taxon>Bacteria</taxon>
        <taxon>Pseudomonadati</taxon>
        <taxon>Acidobacteriota</taxon>
        <taxon>Holophagae</taxon>
        <taxon>Acanthopleuribacterales</taxon>
        <taxon>Acanthopleuribacteraceae</taxon>
        <taxon>Acanthopleuribacter</taxon>
    </lineage>
</organism>
<evidence type="ECO:0000313" key="5">
    <source>
        <dbReference type="EMBL" id="MBO1319623.1"/>
    </source>
</evidence>
<evidence type="ECO:0000256" key="1">
    <source>
        <dbReference type="ARBA" id="ARBA00023015"/>
    </source>
</evidence>
<dbReference type="SMART" id="SM00342">
    <property type="entry name" value="HTH_ARAC"/>
    <property type="match status" value="1"/>
</dbReference>
<dbReference type="Pfam" id="PF01965">
    <property type="entry name" value="DJ-1_PfpI"/>
    <property type="match status" value="1"/>
</dbReference>
<dbReference type="Pfam" id="PF12833">
    <property type="entry name" value="HTH_18"/>
    <property type="match status" value="1"/>
</dbReference>
<dbReference type="AlphaFoldDB" id="A0A8J7U2S5"/>
<sequence length="330" mass="35661">MNTKRRILFVIYPGFEILDMSGPASVFANTNDRIEQSGYEIVAVSVDGGLVTSGAGLGVQAVAFAQITLRADDTLLVVGGDREPLVAAARDWRLLARLIESVPVVARFGSICSGAFILAEAGLLDGRRVTTHWLGLAEMLRRHPRVQTETEALYVADGNLWTSAGVTTGIDMALAMVAEDHGPAAMGRVARALVVYAHRPGNQSQFSTLLADQLSAGHPFAALPPWLAANLHRPLRVEDMAVEMGMSERSFYRRFTAAFGLTPSKYLEKIRLARAKTLLEQQMGIKAVAEAVGFKSEAAFRGAFSKSFGLSPSMHQRLHRRDAAQSVPAS</sequence>
<keyword evidence="3" id="KW-0804">Transcription</keyword>
<keyword evidence="6" id="KW-1185">Reference proteome</keyword>
<dbReference type="InterPro" id="IPR009057">
    <property type="entry name" value="Homeodomain-like_sf"/>
</dbReference>
<dbReference type="InterPro" id="IPR018060">
    <property type="entry name" value="HTH_AraC"/>
</dbReference>